<name>A0A172TXD7_9BACT</name>
<dbReference type="RefSeq" id="WP_066405818.1">
    <property type="nucleotide sequence ID" value="NZ_CP011390.1"/>
</dbReference>
<dbReference type="Pfam" id="PF16267">
    <property type="entry name" value="DUF4920"/>
    <property type="match status" value="1"/>
</dbReference>
<keyword evidence="3" id="KW-1185">Reference proteome</keyword>
<feature type="signal peptide" evidence="1">
    <location>
        <begin position="1"/>
        <end position="18"/>
    </location>
</feature>
<dbReference type="OrthoDB" id="129527at2"/>
<organism evidence="2 3">
    <name type="scientific">Flavisolibacter tropicus</name>
    <dbReference type="NCBI Taxonomy" id="1492898"/>
    <lineage>
        <taxon>Bacteria</taxon>
        <taxon>Pseudomonadati</taxon>
        <taxon>Bacteroidota</taxon>
        <taxon>Chitinophagia</taxon>
        <taxon>Chitinophagales</taxon>
        <taxon>Chitinophagaceae</taxon>
        <taxon>Flavisolibacter</taxon>
    </lineage>
</organism>
<feature type="chain" id="PRO_5008001332" description="Amino acid aminotransferase" evidence="1">
    <location>
        <begin position="19"/>
        <end position="159"/>
    </location>
</feature>
<proteinExistence type="predicted"/>
<evidence type="ECO:0008006" key="4">
    <source>
        <dbReference type="Google" id="ProtNLM"/>
    </source>
</evidence>
<gene>
    <name evidence="2" type="ORF">SY85_15520</name>
</gene>
<evidence type="ECO:0000256" key="1">
    <source>
        <dbReference type="SAM" id="SignalP"/>
    </source>
</evidence>
<dbReference type="EMBL" id="CP011390">
    <property type="protein sequence ID" value="ANE51700.1"/>
    <property type="molecule type" value="Genomic_DNA"/>
</dbReference>
<dbReference type="KEGG" id="fla:SY85_15520"/>
<dbReference type="Proteomes" id="UP000077177">
    <property type="component" value="Chromosome"/>
</dbReference>
<sequence>MKKLLLSFLVLGTLHVQAQDHNSEIKPAAKGVLYGSEIAAAGDAINANDIQAKMNNGVYDGKVTGKVTEVCKAMGCWIRVAKADGSTLMVKTKDHAFFLPQDLVGKTVVMEGSASVKEVTEEKRKHFAEDAGKSKAEIKKIKGSEKEVQFIASGIKVMD</sequence>
<reference evidence="2 3" key="2">
    <citation type="journal article" date="2016" name="Int. J. Syst. Evol. Microbiol.">
        <title>Flavisolibacter tropicus sp. nov., isolated from tropical soil.</title>
        <authorList>
            <person name="Lee J.J."/>
            <person name="Kang M.S."/>
            <person name="Kim G.S."/>
            <person name="Lee C.S."/>
            <person name="Lim S."/>
            <person name="Lee J."/>
            <person name="Roh S.H."/>
            <person name="Kang H."/>
            <person name="Ha J.M."/>
            <person name="Bae S."/>
            <person name="Jung H.Y."/>
            <person name="Kim M.K."/>
        </authorList>
    </citation>
    <scope>NUCLEOTIDE SEQUENCE [LARGE SCALE GENOMIC DNA]</scope>
    <source>
        <strain evidence="2 3">LCS9</strain>
    </source>
</reference>
<evidence type="ECO:0000313" key="2">
    <source>
        <dbReference type="EMBL" id="ANE51700.1"/>
    </source>
</evidence>
<accession>A0A172TXD7</accession>
<evidence type="ECO:0000313" key="3">
    <source>
        <dbReference type="Proteomes" id="UP000077177"/>
    </source>
</evidence>
<keyword evidence="1" id="KW-0732">Signal</keyword>
<dbReference type="AlphaFoldDB" id="A0A172TXD7"/>
<protein>
    <recommendedName>
        <fullName evidence="4">Amino acid aminotransferase</fullName>
    </recommendedName>
</protein>
<dbReference type="STRING" id="1492898.SY85_15520"/>
<reference evidence="3" key="1">
    <citation type="submission" date="2015-01" db="EMBL/GenBank/DDBJ databases">
        <title>Flavisolibacter sp./LCS9/ whole genome sequencing.</title>
        <authorList>
            <person name="Kim M.K."/>
            <person name="Srinivasan S."/>
            <person name="Lee J.-J."/>
        </authorList>
    </citation>
    <scope>NUCLEOTIDE SEQUENCE [LARGE SCALE GENOMIC DNA]</scope>
    <source>
        <strain evidence="3">LCS9</strain>
    </source>
</reference>
<dbReference type="InterPro" id="IPR032577">
    <property type="entry name" value="DUF4920"/>
</dbReference>